<evidence type="ECO:0000313" key="2">
    <source>
        <dbReference type="Proteomes" id="UP000254159"/>
    </source>
</evidence>
<dbReference type="Proteomes" id="UP000254159">
    <property type="component" value="Unassembled WGS sequence"/>
</dbReference>
<organism evidence="1 2">
    <name type="scientific">Escherichia coli</name>
    <dbReference type="NCBI Taxonomy" id="562"/>
    <lineage>
        <taxon>Bacteria</taxon>
        <taxon>Pseudomonadati</taxon>
        <taxon>Pseudomonadota</taxon>
        <taxon>Gammaproteobacteria</taxon>
        <taxon>Enterobacterales</taxon>
        <taxon>Enterobacteriaceae</taxon>
        <taxon>Escherichia</taxon>
    </lineage>
</organism>
<proteinExistence type="predicted"/>
<name>A0A376RR45_ECOLX</name>
<dbReference type="AlphaFoldDB" id="A0A376RR45"/>
<keyword evidence="1" id="KW-0012">Acyltransferase</keyword>
<keyword evidence="1" id="KW-0808">Transferase</keyword>
<accession>A0A376RR45</accession>
<gene>
    <name evidence="1" type="primary">plsB_2</name>
    <name evidence="1" type="ORF">NCTC10865_05792</name>
</gene>
<dbReference type="EC" id="2.3.1.15" evidence="1"/>
<protein>
    <submittedName>
        <fullName evidence="1">Glycerol-3-phosphate acyltransferase</fullName>
        <ecNumber evidence="1">2.3.1.15</ecNumber>
    </submittedName>
</protein>
<dbReference type="GO" id="GO:0004366">
    <property type="term" value="F:glycerol-3-phosphate O-acyltransferase activity"/>
    <property type="evidence" value="ECO:0007669"/>
    <property type="project" value="UniProtKB-EC"/>
</dbReference>
<sequence>MHFARQRLAAVGPRLPARQDLFNKLLASRAIAQAVEDEARSKKISHEKAQQNAIALMEEIAANFLLRDDPPD</sequence>
<reference evidence="1 2" key="1">
    <citation type="submission" date="2018-06" db="EMBL/GenBank/DDBJ databases">
        <authorList>
            <consortium name="Pathogen Informatics"/>
            <person name="Doyle S."/>
        </authorList>
    </citation>
    <scope>NUCLEOTIDE SEQUENCE [LARGE SCALE GENOMIC DNA]</scope>
    <source>
        <strain evidence="1 2">NCTC10865</strain>
    </source>
</reference>
<evidence type="ECO:0000313" key="1">
    <source>
        <dbReference type="EMBL" id="STI20386.1"/>
    </source>
</evidence>
<dbReference type="EMBL" id="UGCD01000002">
    <property type="protein sequence ID" value="STI20386.1"/>
    <property type="molecule type" value="Genomic_DNA"/>
</dbReference>